<feature type="compositionally biased region" description="Low complexity" evidence="1">
    <location>
        <begin position="420"/>
        <end position="434"/>
    </location>
</feature>
<dbReference type="Proteomes" id="UP001652661">
    <property type="component" value="Chromosome 2R"/>
</dbReference>
<reference evidence="3" key="1">
    <citation type="submission" date="2025-04" db="UniProtKB">
        <authorList>
            <consortium name="RefSeq"/>
        </authorList>
    </citation>
    <scope>IDENTIFICATION</scope>
</reference>
<dbReference type="Pfam" id="PF16091">
    <property type="entry name" value="DUF4820"/>
    <property type="match status" value="1"/>
</dbReference>
<feature type="compositionally biased region" description="Polar residues" evidence="1">
    <location>
        <begin position="461"/>
        <end position="473"/>
    </location>
</feature>
<evidence type="ECO:0000313" key="3">
    <source>
        <dbReference type="RefSeq" id="XP_017033508.1"/>
    </source>
</evidence>
<sequence>MAQETGTTTGTGTGAKDQRQRDHIDEDEVSELQKSRSFYDRVREQAERFASTRMGQFVIERADRALVMIEDTAKWSLPQEKSAVPLARPLPWGPFLMLIILLRLTRIWLSVGALMIGNGPISPSDMVYFIQTRRRKLRAIRVHGLKVMRQQQQEVSYGSSSASGRGLTHKLTQWLSKAMCRPGVQRANSGRLFTVRNTEQTTQTTPAVMKRPREEDSHADADHNLTIDQMLAKYANENSEDDSDFVPNAEEEDTSGSSSESSQESSDEISSGEAEEVLSQAKPKPVENGVHKAAEKENDKEQDKDKAKGKAHLTTSSSNGDKDAVQEPAAEVGGATTLKVKLEDPQKSSPGHISAAMMNTRTYNNTAAAASTDPQTEPQPEPESEPHPQTETESFPETPTELPQQTPTENEESEDDEDSCSTSGSSQTGSTVESPENHLQLQSHSQAQPDTQAEQIREAVQQLSNYPTVDTLTPATSSEDIFYSPIGSPTCFNTSLGTQALLKNASLKSVLAHSTPTSAQNDQPTEPASKSTIPENQEEVLPAQPETEKSINPPNQKQQNHQNHQQQQRNHSHQRFRGRNRR</sequence>
<feature type="compositionally biased region" description="Low complexity" evidence="1">
    <location>
        <begin position="555"/>
        <end position="569"/>
    </location>
</feature>
<feature type="compositionally biased region" description="Basic and acidic residues" evidence="1">
    <location>
        <begin position="211"/>
        <end position="222"/>
    </location>
</feature>
<evidence type="ECO:0000313" key="2">
    <source>
        <dbReference type="Proteomes" id="UP001652661"/>
    </source>
</evidence>
<proteinExistence type="predicted"/>
<feature type="compositionally biased region" description="Basic and acidic residues" evidence="1">
    <location>
        <begin position="289"/>
        <end position="308"/>
    </location>
</feature>
<feature type="compositionally biased region" description="Low complexity" evidence="1">
    <location>
        <begin position="255"/>
        <end position="272"/>
    </location>
</feature>
<feature type="compositionally biased region" description="Acidic residues" evidence="1">
    <location>
        <begin position="409"/>
        <end position="419"/>
    </location>
</feature>
<protein>
    <submittedName>
        <fullName evidence="3">Flocculation protein FLO11 isoform X1</fullName>
    </submittedName>
    <submittedName>
        <fullName evidence="4">Uncharacterized protein Jabba isoform X1</fullName>
    </submittedName>
</protein>
<keyword evidence="2" id="KW-1185">Reference proteome</keyword>
<feature type="compositionally biased region" description="Acidic residues" evidence="1">
    <location>
        <begin position="238"/>
        <end position="254"/>
    </location>
</feature>
<feature type="region of interest" description="Disordered" evidence="1">
    <location>
        <begin position="238"/>
        <end position="473"/>
    </location>
</feature>
<feature type="region of interest" description="Disordered" evidence="1">
    <location>
        <begin position="196"/>
        <end position="222"/>
    </location>
</feature>
<dbReference type="OrthoDB" id="7398970at2759"/>
<feature type="compositionally biased region" description="Polar residues" evidence="1">
    <location>
        <begin position="437"/>
        <end position="454"/>
    </location>
</feature>
<reference evidence="2 4" key="2">
    <citation type="submission" date="2025-05" db="UniProtKB">
        <authorList>
            <consortium name="RefSeq"/>
        </authorList>
    </citation>
    <scope>NUCLEOTIDE SEQUENCE [LARGE SCALE GENOMIC DNA]</scope>
    <source>
        <strain evidence="2 4">14028-0561.14</strain>
        <tissue evidence="4">Whole fly</tissue>
    </source>
</reference>
<dbReference type="GeneID" id="108082567"/>
<feature type="region of interest" description="Disordered" evidence="1">
    <location>
        <begin position="1"/>
        <end position="34"/>
    </location>
</feature>
<organism evidence="2 3">
    <name type="scientific">Drosophila kikkawai</name>
    <name type="common">Fruit fly</name>
    <dbReference type="NCBI Taxonomy" id="30033"/>
    <lineage>
        <taxon>Eukaryota</taxon>
        <taxon>Metazoa</taxon>
        <taxon>Ecdysozoa</taxon>
        <taxon>Arthropoda</taxon>
        <taxon>Hexapoda</taxon>
        <taxon>Insecta</taxon>
        <taxon>Pterygota</taxon>
        <taxon>Neoptera</taxon>
        <taxon>Endopterygota</taxon>
        <taxon>Diptera</taxon>
        <taxon>Brachycera</taxon>
        <taxon>Muscomorpha</taxon>
        <taxon>Ephydroidea</taxon>
        <taxon>Drosophilidae</taxon>
        <taxon>Drosophila</taxon>
        <taxon>Sophophora</taxon>
    </lineage>
</organism>
<feature type="region of interest" description="Disordered" evidence="1">
    <location>
        <begin position="513"/>
        <end position="582"/>
    </location>
</feature>
<gene>
    <name evidence="3" type="primary">LOC108082567</name>
    <name evidence="4" type="synonym">Jabba</name>
</gene>
<dbReference type="RefSeq" id="XP_017033508.1">
    <property type="nucleotide sequence ID" value="XM_017178019.1"/>
</dbReference>
<feature type="compositionally biased region" description="Low complexity" evidence="1">
    <location>
        <begin position="1"/>
        <end position="10"/>
    </location>
</feature>
<name>A0A6P4JFY2_DROKI</name>
<feature type="compositionally biased region" description="Basic residues" evidence="1">
    <location>
        <begin position="570"/>
        <end position="582"/>
    </location>
</feature>
<dbReference type="InterPro" id="IPR032150">
    <property type="entry name" value="DUF4820"/>
</dbReference>
<accession>A0A6P4JFY2</accession>
<feature type="compositionally biased region" description="Low complexity" evidence="1">
    <location>
        <begin position="355"/>
        <end position="378"/>
    </location>
</feature>
<feature type="compositionally biased region" description="Polar residues" evidence="1">
    <location>
        <begin position="513"/>
        <end position="535"/>
    </location>
</feature>
<dbReference type="AlphaFoldDB" id="A0A6P4JFY2"/>
<dbReference type="RefSeq" id="XP_070139806.1">
    <property type="nucleotide sequence ID" value="XM_070283705.1"/>
</dbReference>
<evidence type="ECO:0000256" key="1">
    <source>
        <dbReference type="SAM" id="MobiDB-lite"/>
    </source>
</evidence>
<evidence type="ECO:0000313" key="4">
    <source>
        <dbReference type="RefSeq" id="XP_070139806.1"/>
    </source>
</evidence>
<feature type="compositionally biased region" description="Low complexity" evidence="1">
    <location>
        <begin position="391"/>
        <end position="408"/>
    </location>
</feature>